<comment type="caution">
    <text evidence="1">The sequence shown here is derived from an EMBL/GenBank/DDBJ whole genome shotgun (WGS) entry which is preliminary data.</text>
</comment>
<dbReference type="Proteomes" id="UP000233551">
    <property type="component" value="Unassembled WGS sequence"/>
</dbReference>
<evidence type="ECO:0000313" key="2">
    <source>
        <dbReference type="Proteomes" id="UP000233551"/>
    </source>
</evidence>
<evidence type="ECO:0000313" key="1">
    <source>
        <dbReference type="EMBL" id="PKI73191.1"/>
    </source>
</evidence>
<reference evidence="1 2" key="1">
    <citation type="submission" date="2017-11" db="EMBL/GenBank/DDBJ databases">
        <title>De-novo sequencing of pomegranate (Punica granatum L.) genome.</title>
        <authorList>
            <person name="Akparov Z."/>
            <person name="Amiraslanov A."/>
            <person name="Hajiyeva S."/>
            <person name="Abbasov M."/>
            <person name="Kaur K."/>
            <person name="Hamwieh A."/>
            <person name="Solovyev V."/>
            <person name="Salamov A."/>
            <person name="Braich B."/>
            <person name="Kosarev P."/>
            <person name="Mahmoud A."/>
            <person name="Hajiyev E."/>
            <person name="Babayeva S."/>
            <person name="Izzatullayeva V."/>
            <person name="Mammadov A."/>
            <person name="Mammadov A."/>
            <person name="Sharifova S."/>
            <person name="Ojaghi J."/>
            <person name="Eynullazada K."/>
            <person name="Bayramov B."/>
            <person name="Abdulazimova A."/>
            <person name="Shahmuradov I."/>
        </authorList>
    </citation>
    <scope>NUCLEOTIDE SEQUENCE [LARGE SCALE GENOMIC DNA]</scope>
    <source>
        <strain evidence="2">cv. AG2017</strain>
        <tissue evidence="1">Leaf</tissue>
    </source>
</reference>
<dbReference type="EMBL" id="PGOL01000283">
    <property type="protein sequence ID" value="PKI73191.1"/>
    <property type="molecule type" value="Genomic_DNA"/>
</dbReference>
<accession>A0A2I0KXI4</accession>
<sequence>MTGKDSDRGRRIPPDSCESRKLMATLGGMWPRASLDHTSSGGFPPPRDGSVPVFLFILLLFESRPFRYFRLNISFVHVCVISCNYDRVGIEITKICIIIVIDVSCMQETIRTGAGDLPRSEMNQGSFGPFLREVAERPRIPPGFKAISLIASDRSLESGVLMFESYH</sequence>
<protein>
    <submittedName>
        <fullName evidence="1">Uncharacterized protein</fullName>
    </submittedName>
</protein>
<keyword evidence="2" id="KW-1185">Reference proteome</keyword>
<dbReference type="AlphaFoldDB" id="A0A2I0KXI4"/>
<organism evidence="1 2">
    <name type="scientific">Punica granatum</name>
    <name type="common">Pomegranate</name>
    <dbReference type="NCBI Taxonomy" id="22663"/>
    <lineage>
        <taxon>Eukaryota</taxon>
        <taxon>Viridiplantae</taxon>
        <taxon>Streptophyta</taxon>
        <taxon>Embryophyta</taxon>
        <taxon>Tracheophyta</taxon>
        <taxon>Spermatophyta</taxon>
        <taxon>Magnoliopsida</taxon>
        <taxon>eudicotyledons</taxon>
        <taxon>Gunneridae</taxon>
        <taxon>Pentapetalae</taxon>
        <taxon>rosids</taxon>
        <taxon>malvids</taxon>
        <taxon>Myrtales</taxon>
        <taxon>Lythraceae</taxon>
        <taxon>Punica</taxon>
    </lineage>
</organism>
<name>A0A2I0KXI4_PUNGR</name>
<gene>
    <name evidence="1" type="ORF">CRG98_006437</name>
</gene>
<proteinExistence type="predicted"/>